<dbReference type="CDD" id="cd00156">
    <property type="entry name" value="REC"/>
    <property type="match status" value="1"/>
</dbReference>
<evidence type="ECO:0000313" key="4">
    <source>
        <dbReference type="EMBL" id="HGB15243.1"/>
    </source>
</evidence>
<dbReference type="Gene3D" id="3.40.50.2300">
    <property type="match status" value="1"/>
</dbReference>
<dbReference type="PANTHER" id="PTHR44591">
    <property type="entry name" value="STRESS RESPONSE REGULATOR PROTEIN 1"/>
    <property type="match status" value="1"/>
</dbReference>
<dbReference type="SUPFAM" id="SSF52172">
    <property type="entry name" value="CheY-like"/>
    <property type="match status" value="1"/>
</dbReference>
<evidence type="ECO:0000259" key="3">
    <source>
        <dbReference type="PROSITE" id="PS50110"/>
    </source>
</evidence>
<reference evidence="4" key="1">
    <citation type="journal article" date="2020" name="mSystems">
        <title>Genome- and Community-Level Interaction Insights into Carbon Utilization and Element Cycling Functions of Hydrothermarchaeota in Hydrothermal Sediment.</title>
        <authorList>
            <person name="Zhou Z."/>
            <person name="Liu Y."/>
            <person name="Xu W."/>
            <person name="Pan J."/>
            <person name="Luo Z.H."/>
            <person name="Li M."/>
        </authorList>
    </citation>
    <scope>NUCLEOTIDE SEQUENCE [LARGE SCALE GENOMIC DNA]</scope>
    <source>
        <strain evidence="4">SpSt-776</strain>
    </source>
</reference>
<dbReference type="InterPro" id="IPR001789">
    <property type="entry name" value="Sig_transdc_resp-reg_receiver"/>
</dbReference>
<evidence type="ECO:0000256" key="1">
    <source>
        <dbReference type="ARBA" id="ARBA00022553"/>
    </source>
</evidence>
<gene>
    <name evidence="4" type="ORF">ENV62_08425</name>
</gene>
<accession>A0A7C3SJG8</accession>
<dbReference type="EMBL" id="DTHB01000053">
    <property type="protein sequence ID" value="HGB15243.1"/>
    <property type="molecule type" value="Genomic_DNA"/>
</dbReference>
<dbReference type="InterPro" id="IPR011006">
    <property type="entry name" value="CheY-like_superfamily"/>
</dbReference>
<dbReference type="PANTHER" id="PTHR44591:SF21">
    <property type="entry name" value="TWO-COMPONENT RESPONSE REGULATOR"/>
    <property type="match status" value="1"/>
</dbReference>
<evidence type="ECO:0000256" key="2">
    <source>
        <dbReference type="PROSITE-ProRule" id="PRU00169"/>
    </source>
</evidence>
<name>A0A7C3SJG8_9BACT</name>
<protein>
    <submittedName>
        <fullName evidence="4">Response regulator</fullName>
    </submittedName>
</protein>
<comment type="caution">
    <text evidence="4">The sequence shown here is derived from an EMBL/GenBank/DDBJ whole genome shotgun (WGS) entry which is preliminary data.</text>
</comment>
<dbReference type="PROSITE" id="PS50110">
    <property type="entry name" value="RESPONSE_REGULATORY"/>
    <property type="match status" value="1"/>
</dbReference>
<dbReference type="Pfam" id="PF00072">
    <property type="entry name" value="Response_reg"/>
    <property type="match status" value="1"/>
</dbReference>
<dbReference type="InterPro" id="IPR050595">
    <property type="entry name" value="Bact_response_regulator"/>
</dbReference>
<dbReference type="AlphaFoldDB" id="A0A7C3SJG8"/>
<proteinExistence type="predicted"/>
<dbReference type="GO" id="GO:0000160">
    <property type="term" value="P:phosphorelay signal transduction system"/>
    <property type="evidence" value="ECO:0007669"/>
    <property type="project" value="InterPro"/>
</dbReference>
<feature type="domain" description="Response regulatory" evidence="3">
    <location>
        <begin position="11"/>
        <end position="122"/>
    </location>
</feature>
<feature type="modified residue" description="4-aspartylphosphate" evidence="2">
    <location>
        <position position="61"/>
    </location>
</feature>
<keyword evidence="1 2" id="KW-0597">Phosphoprotein</keyword>
<sequence length="146" mass="17715">MEIQKRIIHGRILVVDRDEWCREFLSQVIKLVGFEEFRLADTVEEAMAALQESPFDLVITDFKLPDYHVLLENCRQRSPSTRFILMIHQRNQSQQINYMERMDIVVKPLSLDEMARKIQDALLQRHRWEMEEKLRRLKKEAFRLWT</sequence>
<organism evidence="4">
    <name type="scientific">Desulfobacca acetoxidans</name>
    <dbReference type="NCBI Taxonomy" id="60893"/>
    <lineage>
        <taxon>Bacteria</taxon>
        <taxon>Pseudomonadati</taxon>
        <taxon>Thermodesulfobacteriota</taxon>
        <taxon>Desulfobaccia</taxon>
        <taxon>Desulfobaccales</taxon>
        <taxon>Desulfobaccaceae</taxon>
        <taxon>Desulfobacca</taxon>
    </lineage>
</organism>